<keyword evidence="3 9" id="KW-0645">Protease</keyword>
<dbReference type="PANTHER" id="PTHR33695">
    <property type="entry name" value="LIPOPROTEIN SIGNAL PEPTIDASE"/>
    <property type="match status" value="1"/>
</dbReference>
<dbReference type="EC" id="3.4.23.36" evidence="9"/>
<dbReference type="Pfam" id="PF01252">
    <property type="entry name" value="Peptidase_A8"/>
    <property type="match status" value="1"/>
</dbReference>
<evidence type="ECO:0000256" key="7">
    <source>
        <dbReference type="ARBA" id="ARBA00022989"/>
    </source>
</evidence>
<feature type="transmembrane region" description="Helical" evidence="9">
    <location>
        <begin position="117"/>
        <end position="135"/>
    </location>
</feature>
<keyword evidence="5 9" id="KW-0064">Aspartyl protease</keyword>
<dbReference type="HAMAP" id="MF_00161">
    <property type="entry name" value="LspA"/>
    <property type="match status" value="1"/>
</dbReference>
<evidence type="ECO:0000256" key="10">
    <source>
        <dbReference type="RuleBase" id="RU004181"/>
    </source>
</evidence>
<reference evidence="11 12" key="1">
    <citation type="journal article" date="2014" name="Mol. Biol. Evol.">
        <title>Massive expansion of Ubiquitination-related gene families within the Chlamydiae.</title>
        <authorList>
            <person name="Domman D."/>
            <person name="Collingro A."/>
            <person name="Lagkouvardos I."/>
            <person name="Gehre L."/>
            <person name="Weinmaier T."/>
            <person name="Rattei T."/>
            <person name="Subtil A."/>
            <person name="Horn M."/>
        </authorList>
    </citation>
    <scope>NUCLEOTIDE SEQUENCE [LARGE SCALE GENOMIC DNA]</scope>
    <source>
        <strain evidence="11 12">EI2</strain>
    </source>
</reference>
<dbReference type="NCBIfam" id="TIGR00077">
    <property type="entry name" value="lspA"/>
    <property type="match status" value="1"/>
</dbReference>
<keyword evidence="11" id="KW-0449">Lipoprotein</keyword>
<comment type="pathway">
    <text evidence="9">Protein modification; lipoprotein biosynthesis (signal peptide cleavage).</text>
</comment>
<evidence type="ECO:0000313" key="11">
    <source>
        <dbReference type="EMBL" id="KIC70922.1"/>
    </source>
</evidence>
<comment type="caution">
    <text evidence="11">The sequence shown here is derived from an EMBL/GenBank/DDBJ whole genome shotgun (WGS) entry which is preliminary data.</text>
</comment>
<comment type="catalytic activity">
    <reaction evidence="9">
        <text>Release of signal peptides from bacterial membrane prolipoproteins. Hydrolyzes -Xaa-Yaa-Zaa-|-(S,diacylglyceryl)Cys-, in which Xaa is hydrophobic (preferably Leu), and Yaa (Ala or Ser) and Zaa (Gly or Ala) have small, neutral side chains.</text>
        <dbReference type="EC" id="3.4.23.36"/>
    </reaction>
</comment>
<dbReference type="EMBL" id="JSAN01000128">
    <property type="protein sequence ID" value="KIC70922.1"/>
    <property type="molecule type" value="Genomic_DNA"/>
</dbReference>
<evidence type="ECO:0000256" key="9">
    <source>
        <dbReference type="HAMAP-Rule" id="MF_00161"/>
    </source>
</evidence>
<dbReference type="GO" id="GO:0006508">
    <property type="term" value="P:proteolysis"/>
    <property type="evidence" value="ECO:0007669"/>
    <property type="project" value="UniProtKB-KW"/>
</dbReference>
<feature type="transmembrane region" description="Helical" evidence="9">
    <location>
        <begin position="20"/>
        <end position="41"/>
    </location>
</feature>
<comment type="similarity">
    <text evidence="1 9 10">Belongs to the peptidase A8 family.</text>
</comment>
<keyword evidence="8 9" id="KW-0472">Membrane</keyword>
<sequence>MNEYFSVIPTHKNQLLFRFIWIGLAILLLDQISKFFVFHLVPHMDFSAYKYPYGGVEVVRNFGGIEFSINHMTNKGAAWGMFGNYQLSLMLFRIGLIAGLCVYLFHFNQQKAWQIPLILIIAGAIGNVLDFFFYGHVVDMLHFVLWGYDFPVFNVADSFISIGIGLLFILSLFKS</sequence>
<dbReference type="PRINTS" id="PR00781">
    <property type="entry name" value="LIPOSIGPTASE"/>
</dbReference>
<feature type="transmembrane region" description="Helical" evidence="9">
    <location>
        <begin position="155"/>
        <end position="173"/>
    </location>
</feature>
<name>A0A0C1JUG2_9BACT</name>
<dbReference type="PANTHER" id="PTHR33695:SF1">
    <property type="entry name" value="LIPOPROTEIN SIGNAL PEPTIDASE"/>
    <property type="match status" value="1"/>
</dbReference>
<protein>
    <recommendedName>
        <fullName evidence="9">Lipoprotein signal peptidase</fullName>
        <ecNumber evidence="9">3.4.23.36</ecNumber>
    </recommendedName>
    <alternativeName>
        <fullName evidence="9">Prolipoprotein signal peptidase</fullName>
    </alternativeName>
    <alternativeName>
        <fullName evidence="9">Signal peptidase II</fullName>
        <shortName evidence="9">SPase II</shortName>
    </alternativeName>
</protein>
<dbReference type="InterPro" id="IPR001872">
    <property type="entry name" value="Peptidase_A8"/>
</dbReference>
<dbReference type="GO" id="GO:0005886">
    <property type="term" value="C:plasma membrane"/>
    <property type="evidence" value="ECO:0007669"/>
    <property type="project" value="UniProtKB-SubCell"/>
</dbReference>
<feature type="transmembrane region" description="Helical" evidence="9">
    <location>
        <begin position="85"/>
        <end position="105"/>
    </location>
</feature>
<evidence type="ECO:0000256" key="8">
    <source>
        <dbReference type="ARBA" id="ARBA00023136"/>
    </source>
</evidence>
<dbReference type="AlphaFoldDB" id="A0A0C1JUG2"/>
<evidence type="ECO:0000256" key="6">
    <source>
        <dbReference type="ARBA" id="ARBA00022801"/>
    </source>
</evidence>
<keyword evidence="4 9" id="KW-0812">Transmembrane</keyword>
<evidence type="ECO:0000256" key="4">
    <source>
        <dbReference type="ARBA" id="ARBA00022692"/>
    </source>
</evidence>
<dbReference type="UniPathway" id="UPA00665"/>
<feature type="active site" evidence="9">
    <location>
        <position position="157"/>
    </location>
</feature>
<evidence type="ECO:0000256" key="5">
    <source>
        <dbReference type="ARBA" id="ARBA00022750"/>
    </source>
</evidence>
<keyword evidence="7 9" id="KW-1133">Transmembrane helix</keyword>
<dbReference type="RefSeq" id="WP_052236485.1">
    <property type="nucleotide sequence ID" value="NZ_JSAN01000128.1"/>
</dbReference>
<feature type="active site" evidence="9">
    <location>
        <position position="139"/>
    </location>
</feature>
<accession>A0A0C1JUG2</accession>
<dbReference type="PATRIC" id="fig|362787.3.peg.1860"/>
<organism evidence="11 12">
    <name type="scientific">Candidatus Protochlamydia amoebophila</name>
    <dbReference type="NCBI Taxonomy" id="362787"/>
    <lineage>
        <taxon>Bacteria</taxon>
        <taxon>Pseudomonadati</taxon>
        <taxon>Chlamydiota</taxon>
        <taxon>Chlamydiia</taxon>
        <taxon>Parachlamydiales</taxon>
        <taxon>Parachlamydiaceae</taxon>
        <taxon>Candidatus Protochlamydia</taxon>
    </lineage>
</organism>
<evidence type="ECO:0000313" key="12">
    <source>
        <dbReference type="Proteomes" id="UP000031465"/>
    </source>
</evidence>
<keyword evidence="6 9" id="KW-0378">Hydrolase</keyword>
<dbReference type="Proteomes" id="UP000031465">
    <property type="component" value="Unassembled WGS sequence"/>
</dbReference>
<comment type="subcellular location">
    <subcellularLocation>
        <location evidence="9">Cell membrane</location>
        <topology evidence="9">Multi-pass membrane protein</topology>
    </subcellularLocation>
</comment>
<keyword evidence="2 9" id="KW-1003">Cell membrane</keyword>
<evidence type="ECO:0000256" key="3">
    <source>
        <dbReference type="ARBA" id="ARBA00022670"/>
    </source>
</evidence>
<dbReference type="GO" id="GO:0004190">
    <property type="term" value="F:aspartic-type endopeptidase activity"/>
    <property type="evidence" value="ECO:0007669"/>
    <property type="project" value="UniProtKB-UniRule"/>
</dbReference>
<proteinExistence type="inferred from homology"/>
<comment type="function">
    <text evidence="9">This protein specifically catalyzes the removal of signal peptides from prolipoproteins.</text>
</comment>
<gene>
    <name evidence="9 11" type="primary">lspA</name>
    <name evidence="11" type="ORF">DB44_FF00030</name>
</gene>
<evidence type="ECO:0000256" key="1">
    <source>
        <dbReference type="ARBA" id="ARBA00006139"/>
    </source>
</evidence>
<evidence type="ECO:0000256" key="2">
    <source>
        <dbReference type="ARBA" id="ARBA00022475"/>
    </source>
</evidence>